<dbReference type="Proteomes" id="UP000887565">
    <property type="component" value="Unplaced"/>
</dbReference>
<proteinExistence type="predicted"/>
<reference evidence="2" key="1">
    <citation type="submission" date="2022-11" db="UniProtKB">
        <authorList>
            <consortium name="WormBaseParasite"/>
        </authorList>
    </citation>
    <scope>IDENTIFICATION</scope>
</reference>
<evidence type="ECO:0000313" key="1">
    <source>
        <dbReference type="Proteomes" id="UP000887565"/>
    </source>
</evidence>
<name>A0A915J3W4_ROMCU</name>
<sequence>MIKNVDFIGALRQKYIFYRFLYKNYYFANRFLDFFDLSPKIFGALGTPCPKEVVRPPRALIEICWRGFIKNTLSYGLKITPKLFLSQKMKNINSVEICQKVENIT</sequence>
<organism evidence="1 2">
    <name type="scientific">Romanomermis culicivorax</name>
    <name type="common">Nematode worm</name>
    <dbReference type="NCBI Taxonomy" id="13658"/>
    <lineage>
        <taxon>Eukaryota</taxon>
        <taxon>Metazoa</taxon>
        <taxon>Ecdysozoa</taxon>
        <taxon>Nematoda</taxon>
        <taxon>Enoplea</taxon>
        <taxon>Dorylaimia</taxon>
        <taxon>Mermithida</taxon>
        <taxon>Mermithoidea</taxon>
        <taxon>Mermithidae</taxon>
        <taxon>Romanomermis</taxon>
    </lineage>
</organism>
<keyword evidence="1" id="KW-1185">Reference proteome</keyword>
<accession>A0A915J3W4</accession>
<protein>
    <submittedName>
        <fullName evidence="2">Uncharacterized protein</fullName>
    </submittedName>
</protein>
<evidence type="ECO:0000313" key="2">
    <source>
        <dbReference type="WBParaSite" id="nRc.2.0.1.t20397-RA"/>
    </source>
</evidence>
<dbReference type="WBParaSite" id="nRc.2.0.1.t20397-RA">
    <property type="protein sequence ID" value="nRc.2.0.1.t20397-RA"/>
    <property type="gene ID" value="nRc.2.0.1.g20397"/>
</dbReference>
<dbReference type="AlphaFoldDB" id="A0A915J3W4"/>